<keyword evidence="4" id="KW-1185">Reference proteome</keyword>
<feature type="compositionally biased region" description="Pro residues" evidence="1">
    <location>
        <begin position="57"/>
        <end position="67"/>
    </location>
</feature>
<feature type="compositionally biased region" description="Basic and acidic residues" evidence="1">
    <location>
        <begin position="43"/>
        <end position="56"/>
    </location>
</feature>
<organism evidence="3 4">
    <name type="scientific">Pisolithus tinctorius Marx 270</name>
    <dbReference type="NCBI Taxonomy" id="870435"/>
    <lineage>
        <taxon>Eukaryota</taxon>
        <taxon>Fungi</taxon>
        <taxon>Dikarya</taxon>
        <taxon>Basidiomycota</taxon>
        <taxon>Agaricomycotina</taxon>
        <taxon>Agaricomycetes</taxon>
        <taxon>Agaricomycetidae</taxon>
        <taxon>Boletales</taxon>
        <taxon>Sclerodermatineae</taxon>
        <taxon>Pisolithaceae</taxon>
        <taxon>Pisolithus</taxon>
    </lineage>
</organism>
<evidence type="ECO:0000313" key="4">
    <source>
        <dbReference type="Proteomes" id="UP000054217"/>
    </source>
</evidence>
<reference evidence="3 4" key="1">
    <citation type="submission" date="2014-04" db="EMBL/GenBank/DDBJ databases">
        <authorList>
            <consortium name="DOE Joint Genome Institute"/>
            <person name="Kuo A."/>
            <person name="Kohler A."/>
            <person name="Costa M.D."/>
            <person name="Nagy L.G."/>
            <person name="Floudas D."/>
            <person name="Copeland A."/>
            <person name="Barry K.W."/>
            <person name="Cichocki N."/>
            <person name="Veneault-Fourrey C."/>
            <person name="LaButti K."/>
            <person name="Lindquist E.A."/>
            <person name="Lipzen A."/>
            <person name="Lundell T."/>
            <person name="Morin E."/>
            <person name="Murat C."/>
            <person name="Sun H."/>
            <person name="Tunlid A."/>
            <person name="Henrissat B."/>
            <person name="Grigoriev I.V."/>
            <person name="Hibbett D.S."/>
            <person name="Martin F."/>
            <person name="Nordberg H.P."/>
            <person name="Cantor M.N."/>
            <person name="Hua S.X."/>
        </authorList>
    </citation>
    <scope>NUCLEOTIDE SEQUENCE [LARGE SCALE GENOMIC DNA]</scope>
    <source>
        <strain evidence="3 4">Marx 270</strain>
    </source>
</reference>
<protein>
    <submittedName>
        <fullName evidence="3">Uncharacterized protein</fullName>
    </submittedName>
</protein>
<dbReference type="STRING" id="870435.A0A0C3N118"/>
<dbReference type="EMBL" id="KN832085">
    <property type="protein sequence ID" value="KIN94799.1"/>
    <property type="molecule type" value="Genomic_DNA"/>
</dbReference>
<proteinExistence type="predicted"/>
<sequence length="261" mass="29920">PNFTLLAFQGIVELVMAGANLSWEEAIQALEQCWAQNNLPGKHQQEDQPHQEEGHRPPPPLFPPPVADPERPPQRATETNPPTFDADATVSTNLPTQLAEYALKKLEAFKFIHMWYFTREGLQEAAQTIRRLKENDMLAITQAGEGNVTLCTTNSLTASKNAKPDHGLTFAEYMYAKNHFLTCIKNTGWGNKLVDVFNWFFHRIDNHHLRDQGDRGEQTLLHYMSKVWQDWHDKATQNQAYNIRIINEDLLADIRCDLDTK</sequence>
<dbReference type="Proteomes" id="UP000054217">
    <property type="component" value="Unassembled WGS sequence"/>
</dbReference>
<dbReference type="AlphaFoldDB" id="A0A0C3N118"/>
<gene>
    <name evidence="3" type="ORF">M404DRAFT_108626</name>
</gene>
<dbReference type="InParanoid" id="A0A0C3N118"/>
<dbReference type="HOGENOM" id="CLU_052398_1_1_1"/>
<reference evidence="4" key="2">
    <citation type="submission" date="2015-01" db="EMBL/GenBank/DDBJ databases">
        <title>Evolutionary Origins and Diversification of the Mycorrhizal Mutualists.</title>
        <authorList>
            <consortium name="DOE Joint Genome Institute"/>
            <consortium name="Mycorrhizal Genomics Consortium"/>
            <person name="Kohler A."/>
            <person name="Kuo A."/>
            <person name="Nagy L.G."/>
            <person name="Floudas D."/>
            <person name="Copeland A."/>
            <person name="Barry K.W."/>
            <person name="Cichocki N."/>
            <person name="Veneault-Fourrey C."/>
            <person name="LaButti K."/>
            <person name="Lindquist E.A."/>
            <person name="Lipzen A."/>
            <person name="Lundell T."/>
            <person name="Morin E."/>
            <person name="Murat C."/>
            <person name="Riley R."/>
            <person name="Ohm R."/>
            <person name="Sun H."/>
            <person name="Tunlid A."/>
            <person name="Henrissat B."/>
            <person name="Grigoriev I.V."/>
            <person name="Hibbett D.S."/>
            <person name="Martin F."/>
        </authorList>
    </citation>
    <scope>NUCLEOTIDE SEQUENCE [LARGE SCALE GENOMIC DNA]</scope>
    <source>
        <strain evidence="4">Marx 270</strain>
    </source>
</reference>
<name>A0A0C3N118_PISTI</name>
<dbReference type="OrthoDB" id="2688210at2759"/>
<feature type="non-terminal residue" evidence="3">
    <location>
        <position position="1"/>
    </location>
</feature>
<accession>A0A0C3N118</accession>
<feature type="non-terminal residue" evidence="3">
    <location>
        <position position="261"/>
    </location>
</feature>
<evidence type="ECO:0000256" key="2">
    <source>
        <dbReference type="SAM" id="SignalP"/>
    </source>
</evidence>
<feature type="signal peptide" evidence="2">
    <location>
        <begin position="1"/>
        <end position="17"/>
    </location>
</feature>
<evidence type="ECO:0000313" key="3">
    <source>
        <dbReference type="EMBL" id="KIN94799.1"/>
    </source>
</evidence>
<feature type="region of interest" description="Disordered" evidence="1">
    <location>
        <begin position="40"/>
        <end position="89"/>
    </location>
</feature>
<keyword evidence="2" id="KW-0732">Signal</keyword>
<feature type="chain" id="PRO_5002180043" evidence="2">
    <location>
        <begin position="18"/>
        <end position="261"/>
    </location>
</feature>
<evidence type="ECO:0000256" key="1">
    <source>
        <dbReference type="SAM" id="MobiDB-lite"/>
    </source>
</evidence>